<proteinExistence type="predicted"/>
<keyword evidence="1" id="KW-0378">Hydrolase</keyword>
<dbReference type="GO" id="GO:0047498">
    <property type="term" value="F:calcium-dependent phospholipase A2 activity"/>
    <property type="evidence" value="ECO:0007669"/>
    <property type="project" value="TreeGrafter"/>
</dbReference>
<dbReference type="OrthoDB" id="419768at2759"/>
<evidence type="ECO:0000256" key="2">
    <source>
        <dbReference type="ARBA" id="ARBA00023098"/>
    </source>
</evidence>
<evidence type="ECO:0000259" key="3">
    <source>
        <dbReference type="Pfam" id="PF01735"/>
    </source>
</evidence>
<sequence length="163" mass="19194">MEHALYVSHIYWIEFTPYEIGISKYAAFMKTEGFGSKFFKARIVKRFTEFPLHYLQGIWGSAFTILFRRLLQEKTKLSIDLNALPVIDSDEEDDIFFDAEEDFQDEEEALRDALGNIDLTAGGIDDIHSENEEEEGTLEDRHKEYLKMPYFIIERKMKEFGRT</sequence>
<dbReference type="GO" id="GO:0046475">
    <property type="term" value="P:glycerophospholipid catabolic process"/>
    <property type="evidence" value="ECO:0007669"/>
    <property type="project" value="TreeGrafter"/>
</dbReference>
<evidence type="ECO:0000313" key="5">
    <source>
        <dbReference type="EMBL" id="GBO32853.1"/>
    </source>
</evidence>
<dbReference type="GO" id="GO:0005509">
    <property type="term" value="F:calcium ion binding"/>
    <property type="evidence" value="ECO:0007669"/>
    <property type="project" value="TreeGrafter"/>
</dbReference>
<evidence type="ECO:0000256" key="1">
    <source>
        <dbReference type="ARBA" id="ARBA00022801"/>
    </source>
</evidence>
<reference evidence="4 6" key="1">
    <citation type="journal article" date="2019" name="Sci. Rep.">
        <title>Orb-weaving spider Araneus ventricosus genome elucidates the spidroin gene catalogue.</title>
        <authorList>
            <person name="Kono N."/>
            <person name="Nakamura H."/>
            <person name="Ohtoshi R."/>
            <person name="Moran D.A.P."/>
            <person name="Shinohara A."/>
            <person name="Yoshida Y."/>
            <person name="Fujiwara M."/>
            <person name="Mori M."/>
            <person name="Tomita M."/>
            <person name="Arakawa K."/>
        </authorList>
    </citation>
    <scope>NUCLEOTIDE SEQUENCE [LARGE SCALE GENOMIC DNA]</scope>
</reference>
<dbReference type="GO" id="GO:0005829">
    <property type="term" value="C:cytosol"/>
    <property type="evidence" value="ECO:0007669"/>
    <property type="project" value="TreeGrafter"/>
</dbReference>
<dbReference type="Pfam" id="PF01735">
    <property type="entry name" value="PLA2_B"/>
    <property type="match status" value="1"/>
</dbReference>
<dbReference type="GO" id="GO:0005544">
    <property type="term" value="F:calcium-dependent phospholipid binding"/>
    <property type="evidence" value="ECO:0007669"/>
    <property type="project" value="TreeGrafter"/>
</dbReference>
<accession>A0A4Y2W6C2</accession>
<keyword evidence="6" id="KW-1185">Reference proteome</keyword>
<evidence type="ECO:0000313" key="4">
    <source>
        <dbReference type="EMBL" id="GBO32849.1"/>
    </source>
</evidence>
<dbReference type="Proteomes" id="UP000499080">
    <property type="component" value="Unassembled WGS sequence"/>
</dbReference>
<dbReference type="PANTHER" id="PTHR10728:SF40">
    <property type="entry name" value="PATATIN FAMILY PROTEIN"/>
    <property type="match status" value="1"/>
</dbReference>
<dbReference type="PANTHER" id="PTHR10728">
    <property type="entry name" value="CYTOSOLIC PHOSPHOLIPASE A2"/>
    <property type="match status" value="1"/>
</dbReference>
<organism evidence="4 6">
    <name type="scientific">Araneus ventricosus</name>
    <name type="common">Orbweaver spider</name>
    <name type="synonym">Epeira ventricosa</name>
    <dbReference type="NCBI Taxonomy" id="182803"/>
    <lineage>
        <taxon>Eukaryota</taxon>
        <taxon>Metazoa</taxon>
        <taxon>Ecdysozoa</taxon>
        <taxon>Arthropoda</taxon>
        <taxon>Chelicerata</taxon>
        <taxon>Arachnida</taxon>
        <taxon>Araneae</taxon>
        <taxon>Araneomorphae</taxon>
        <taxon>Entelegynae</taxon>
        <taxon>Araneoidea</taxon>
        <taxon>Araneidae</taxon>
        <taxon>Araneus</taxon>
    </lineage>
</organism>
<dbReference type="EMBL" id="BGPR01056337">
    <property type="protein sequence ID" value="GBO32853.1"/>
    <property type="molecule type" value="Genomic_DNA"/>
</dbReference>
<dbReference type="Gene3D" id="3.40.1090.10">
    <property type="entry name" value="Cytosolic phospholipase A2 catalytic domain"/>
    <property type="match status" value="1"/>
</dbReference>
<dbReference type="EMBL" id="BGPR01056335">
    <property type="protein sequence ID" value="GBO32849.1"/>
    <property type="molecule type" value="Genomic_DNA"/>
</dbReference>
<keyword evidence="2" id="KW-0443">Lipid metabolism</keyword>
<evidence type="ECO:0000313" key="6">
    <source>
        <dbReference type="Proteomes" id="UP000499080"/>
    </source>
</evidence>
<feature type="domain" description="PLA2c" evidence="3">
    <location>
        <begin position="12"/>
        <end position="106"/>
    </location>
</feature>
<name>A0A4Y2W6C2_ARAVE</name>
<protein>
    <submittedName>
        <fullName evidence="4">Cytosolic phospholipase A2</fullName>
    </submittedName>
</protein>
<dbReference type="SUPFAM" id="SSF52151">
    <property type="entry name" value="FabD/lysophospholipase-like"/>
    <property type="match status" value="1"/>
</dbReference>
<comment type="caution">
    <text evidence="4">The sequence shown here is derived from an EMBL/GenBank/DDBJ whole genome shotgun (WGS) entry which is preliminary data.</text>
</comment>
<dbReference type="InterPro" id="IPR016035">
    <property type="entry name" value="Acyl_Trfase/lysoPLipase"/>
</dbReference>
<dbReference type="AlphaFoldDB" id="A0A4Y2W6C2"/>
<dbReference type="InterPro" id="IPR002642">
    <property type="entry name" value="LysoPLipase_cat_dom"/>
</dbReference>
<gene>
    <name evidence="4" type="primary">PLA2G4A_9</name>
    <name evidence="5" type="synonym">PLA2G4A_5</name>
    <name evidence="5" type="ORF">AVEN_170562_1</name>
    <name evidence="4" type="ORF">AVEN_47301_1</name>
</gene>